<sequence>MEGPWAQRGEENAKLGRRRSSADESPARGGDAGGGDGPSDGTR</sequence>
<name>A0A0A9GYY0_ARUDO</name>
<evidence type="ECO:0000256" key="1">
    <source>
        <dbReference type="SAM" id="MobiDB-lite"/>
    </source>
</evidence>
<feature type="region of interest" description="Disordered" evidence="1">
    <location>
        <begin position="1"/>
        <end position="43"/>
    </location>
</feature>
<reference evidence="2" key="1">
    <citation type="submission" date="2014-09" db="EMBL/GenBank/DDBJ databases">
        <authorList>
            <person name="Magalhaes I.L.F."/>
            <person name="Oliveira U."/>
            <person name="Santos F.R."/>
            <person name="Vidigal T.H.D.A."/>
            <person name="Brescovit A.D."/>
            <person name="Santos A.J."/>
        </authorList>
    </citation>
    <scope>NUCLEOTIDE SEQUENCE</scope>
    <source>
        <tissue evidence="2">Shoot tissue taken approximately 20 cm above the soil surface</tissue>
    </source>
</reference>
<dbReference type="AlphaFoldDB" id="A0A0A9GYY0"/>
<proteinExistence type="predicted"/>
<accession>A0A0A9GYY0</accession>
<feature type="compositionally biased region" description="Gly residues" evidence="1">
    <location>
        <begin position="30"/>
        <end position="43"/>
    </location>
</feature>
<protein>
    <submittedName>
        <fullName evidence="2">Uncharacterized protein</fullName>
    </submittedName>
</protein>
<organism evidence="2">
    <name type="scientific">Arundo donax</name>
    <name type="common">Giant reed</name>
    <name type="synonym">Donax arundinaceus</name>
    <dbReference type="NCBI Taxonomy" id="35708"/>
    <lineage>
        <taxon>Eukaryota</taxon>
        <taxon>Viridiplantae</taxon>
        <taxon>Streptophyta</taxon>
        <taxon>Embryophyta</taxon>
        <taxon>Tracheophyta</taxon>
        <taxon>Spermatophyta</taxon>
        <taxon>Magnoliopsida</taxon>
        <taxon>Liliopsida</taxon>
        <taxon>Poales</taxon>
        <taxon>Poaceae</taxon>
        <taxon>PACMAD clade</taxon>
        <taxon>Arundinoideae</taxon>
        <taxon>Arundineae</taxon>
        <taxon>Arundo</taxon>
    </lineage>
</organism>
<reference evidence="2" key="2">
    <citation type="journal article" date="2015" name="Data Brief">
        <title>Shoot transcriptome of the giant reed, Arundo donax.</title>
        <authorList>
            <person name="Barrero R.A."/>
            <person name="Guerrero F.D."/>
            <person name="Moolhuijzen P."/>
            <person name="Goolsby J.A."/>
            <person name="Tidwell J."/>
            <person name="Bellgard S.E."/>
            <person name="Bellgard M.I."/>
        </authorList>
    </citation>
    <scope>NUCLEOTIDE SEQUENCE</scope>
    <source>
        <tissue evidence="2">Shoot tissue taken approximately 20 cm above the soil surface</tissue>
    </source>
</reference>
<feature type="compositionally biased region" description="Basic and acidic residues" evidence="1">
    <location>
        <begin position="8"/>
        <end position="26"/>
    </location>
</feature>
<dbReference type="EMBL" id="GBRH01170095">
    <property type="protein sequence ID" value="JAE27801.1"/>
    <property type="molecule type" value="Transcribed_RNA"/>
</dbReference>
<evidence type="ECO:0000313" key="2">
    <source>
        <dbReference type="EMBL" id="JAE27801.1"/>
    </source>
</evidence>